<dbReference type="EMBL" id="BLXT01004146">
    <property type="protein sequence ID" value="GFO10109.1"/>
    <property type="molecule type" value="Genomic_DNA"/>
</dbReference>
<keyword evidence="2" id="KW-1185">Reference proteome</keyword>
<dbReference type="Proteomes" id="UP000735302">
    <property type="component" value="Unassembled WGS sequence"/>
</dbReference>
<reference evidence="1 2" key="1">
    <citation type="journal article" date="2021" name="Elife">
        <title>Chloroplast acquisition without the gene transfer in kleptoplastic sea slugs, Plakobranchus ocellatus.</title>
        <authorList>
            <person name="Maeda T."/>
            <person name="Takahashi S."/>
            <person name="Yoshida T."/>
            <person name="Shimamura S."/>
            <person name="Takaki Y."/>
            <person name="Nagai Y."/>
            <person name="Toyoda A."/>
            <person name="Suzuki Y."/>
            <person name="Arimoto A."/>
            <person name="Ishii H."/>
            <person name="Satoh N."/>
            <person name="Nishiyama T."/>
            <person name="Hasebe M."/>
            <person name="Maruyama T."/>
            <person name="Minagawa J."/>
            <person name="Obokata J."/>
            <person name="Shigenobu S."/>
        </authorList>
    </citation>
    <scope>NUCLEOTIDE SEQUENCE [LARGE SCALE GENOMIC DNA]</scope>
</reference>
<protein>
    <submittedName>
        <fullName evidence="1">Uncharacterized protein</fullName>
    </submittedName>
</protein>
<evidence type="ECO:0000313" key="2">
    <source>
        <dbReference type="Proteomes" id="UP000735302"/>
    </source>
</evidence>
<organism evidence="1 2">
    <name type="scientific">Plakobranchus ocellatus</name>
    <dbReference type="NCBI Taxonomy" id="259542"/>
    <lineage>
        <taxon>Eukaryota</taxon>
        <taxon>Metazoa</taxon>
        <taxon>Spiralia</taxon>
        <taxon>Lophotrochozoa</taxon>
        <taxon>Mollusca</taxon>
        <taxon>Gastropoda</taxon>
        <taxon>Heterobranchia</taxon>
        <taxon>Euthyneura</taxon>
        <taxon>Panpulmonata</taxon>
        <taxon>Sacoglossa</taxon>
        <taxon>Placobranchoidea</taxon>
        <taxon>Plakobranchidae</taxon>
        <taxon>Plakobranchus</taxon>
    </lineage>
</organism>
<evidence type="ECO:0000313" key="1">
    <source>
        <dbReference type="EMBL" id="GFO10109.1"/>
    </source>
</evidence>
<proteinExistence type="predicted"/>
<comment type="caution">
    <text evidence="1">The sequence shown here is derived from an EMBL/GenBank/DDBJ whole genome shotgun (WGS) entry which is preliminary data.</text>
</comment>
<gene>
    <name evidence="1" type="ORF">PoB_003661400</name>
</gene>
<accession>A0AAV4AVH2</accession>
<dbReference type="AlphaFoldDB" id="A0AAV4AVH2"/>
<name>A0AAV4AVH2_9GAST</name>
<sequence length="93" mass="10799">MKTHTYSCGYLRGECHIPTGLWLDLLEKGFVLSVAAIYEANVISMHDYNVRFAGDESFTFQLRLFVRWMSNLCRTMVRSPGDENSLTFHSRFL</sequence>